<gene>
    <name evidence="2" type="ORF">PDE_03817</name>
</gene>
<dbReference type="HOGENOM" id="CLU_1434889_0_0_1"/>
<evidence type="ECO:0000313" key="3">
    <source>
        <dbReference type="Proteomes" id="UP000019376"/>
    </source>
</evidence>
<dbReference type="Proteomes" id="UP000019376">
    <property type="component" value="Unassembled WGS sequence"/>
</dbReference>
<organism evidence="2 3">
    <name type="scientific">Penicillium oxalicum (strain 114-2 / CGMCC 5302)</name>
    <name type="common">Penicillium decumbens</name>
    <dbReference type="NCBI Taxonomy" id="933388"/>
    <lineage>
        <taxon>Eukaryota</taxon>
        <taxon>Fungi</taxon>
        <taxon>Dikarya</taxon>
        <taxon>Ascomycota</taxon>
        <taxon>Pezizomycotina</taxon>
        <taxon>Eurotiomycetes</taxon>
        <taxon>Eurotiomycetidae</taxon>
        <taxon>Eurotiales</taxon>
        <taxon>Aspergillaceae</taxon>
        <taxon>Penicillium</taxon>
    </lineage>
</organism>
<accession>S7ZJP1</accession>
<protein>
    <submittedName>
        <fullName evidence="2">Uncharacterized protein</fullName>
    </submittedName>
</protein>
<sequence length="189" mass="21015">MNGSRVLECDMSRDKGERSTPGQKGHVELKQTASDGHQLLHPSEPLASSFDYQPTLFPVRSTSHRVKKTTPPTNRFRSYWVSSLLYGIGGLLRSIISSASRISVNARDVVHVHSIREPRQRARKAKHRVDEKAVVTSSRGDLLFDCVGLKKKLNCTKTIWRAPQKGSGLLKKKEKESCLPGPAEAIICT</sequence>
<feature type="region of interest" description="Disordered" evidence="1">
    <location>
        <begin position="1"/>
        <end position="25"/>
    </location>
</feature>
<feature type="compositionally biased region" description="Basic and acidic residues" evidence="1">
    <location>
        <begin position="7"/>
        <end position="18"/>
    </location>
</feature>
<proteinExistence type="predicted"/>
<evidence type="ECO:0000256" key="1">
    <source>
        <dbReference type="SAM" id="MobiDB-lite"/>
    </source>
</evidence>
<keyword evidence="3" id="KW-1185">Reference proteome</keyword>
<reference evidence="2 3" key="1">
    <citation type="journal article" date="2013" name="PLoS ONE">
        <title>Genomic and secretomic analyses reveal unique features of the lignocellulolytic enzyme system of Penicillium decumbens.</title>
        <authorList>
            <person name="Liu G."/>
            <person name="Zhang L."/>
            <person name="Wei X."/>
            <person name="Zou G."/>
            <person name="Qin Y."/>
            <person name="Ma L."/>
            <person name="Li J."/>
            <person name="Zheng H."/>
            <person name="Wang S."/>
            <person name="Wang C."/>
            <person name="Xun L."/>
            <person name="Zhao G.-P."/>
            <person name="Zhou Z."/>
            <person name="Qu Y."/>
        </authorList>
    </citation>
    <scope>NUCLEOTIDE SEQUENCE [LARGE SCALE GENOMIC DNA]</scope>
    <source>
        <strain evidence="3">114-2 / CGMCC 5302</strain>
    </source>
</reference>
<name>S7ZJP1_PENO1</name>
<evidence type="ECO:0000313" key="2">
    <source>
        <dbReference type="EMBL" id="EPS28871.1"/>
    </source>
</evidence>
<dbReference type="AlphaFoldDB" id="S7ZJP1"/>
<dbReference type="EMBL" id="KB644411">
    <property type="protein sequence ID" value="EPS28871.1"/>
    <property type="molecule type" value="Genomic_DNA"/>
</dbReference>